<comment type="caution">
    <text evidence="5">The sequence shown here is derived from an EMBL/GenBank/DDBJ whole genome shotgun (WGS) entry which is preliminary data.</text>
</comment>
<dbReference type="AlphaFoldDB" id="A0A9Q0FRV4"/>
<evidence type="ECO:0000313" key="6">
    <source>
        <dbReference type="Proteomes" id="UP001141552"/>
    </source>
</evidence>
<dbReference type="SMART" id="SM00043">
    <property type="entry name" value="CY"/>
    <property type="match status" value="1"/>
</dbReference>
<keyword evidence="6" id="KW-1185">Reference proteome</keyword>
<keyword evidence="3" id="KW-0812">Transmembrane</keyword>
<feature type="domain" description="Cystatin" evidence="4">
    <location>
        <begin position="60"/>
        <end position="148"/>
    </location>
</feature>
<reference evidence="5" key="1">
    <citation type="submission" date="2022-02" db="EMBL/GenBank/DDBJ databases">
        <authorList>
            <person name="Henning P.M."/>
            <person name="McCubbin A.G."/>
            <person name="Shore J.S."/>
        </authorList>
    </citation>
    <scope>NUCLEOTIDE SEQUENCE</scope>
    <source>
        <strain evidence="5">F60SS</strain>
        <tissue evidence="5">Leaves</tissue>
    </source>
</reference>
<feature type="transmembrane region" description="Helical" evidence="3">
    <location>
        <begin position="39"/>
        <end position="60"/>
    </location>
</feature>
<dbReference type="InterPro" id="IPR000010">
    <property type="entry name" value="Cystatin_dom"/>
</dbReference>
<gene>
    <name evidence="5" type="ORF">Tsubulata_002799</name>
</gene>
<organism evidence="5 6">
    <name type="scientific">Turnera subulata</name>
    <dbReference type="NCBI Taxonomy" id="218843"/>
    <lineage>
        <taxon>Eukaryota</taxon>
        <taxon>Viridiplantae</taxon>
        <taxon>Streptophyta</taxon>
        <taxon>Embryophyta</taxon>
        <taxon>Tracheophyta</taxon>
        <taxon>Spermatophyta</taxon>
        <taxon>Magnoliopsida</taxon>
        <taxon>eudicotyledons</taxon>
        <taxon>Gunneridae</taxon>
        <taxon>Pentapetalae</taxon>
        <taxon>rosids</taxon>
        <taxon>fabids</taxon>
        <taxon>Malpighiales</taxon>
        <taxon>Passifloraceae</taxon>
        <taxon>Turnera</taxon>
    </lineage>
</organism>
<dbReference type="Pfam" id="PF16845">
    <property type="entry name" value="SQAPI"/>
    <property type="match status" value="1"/>
</dbReference>
<dbReference type="GO" id="GO:0004869">
    <property type="term" value="F:cysteine-type endopeptidase inhibitor activity"/>
    <property type="evidence" value="ECO:0007669"/>
    <property type="project" value="UniProtKB-KW"/>
</dbReference>
<sequence>MPRSPTLYNVNPPFVPPHHSHNKSVTINHDSVFEMERRFGFYLVFLPLLMLFFLSAVVTIEAGGWVPIKDVEDRHVREVAQYAVSEHGKLKHLQLKLDKVVEGETQVDSGITYRLVLTVEEKGAGTKDYTVVVVEENAKLHLKSFKKVVIKSESSHRAM</sequence>
<keyword evidence="3" id="KW-0472">Membrane</keyword>
<dbReference type="PANTHER" id="PTHR47364:SF2">
    <property type="entry name" value="CYSTEINE PROTEINASE INHIBITOR 5"/>
    <property type="match status" value="1"/>
</dbReference>
<keyword evidence="1" id="KW-0646">Protease inhibitor</keyword>
<dbReference type="InterPro" id="IPR046350">
    <property type="entry name" value="Cystatin_sf"/>
</dbReference>
<evidence type="ECO:0000256" key="3">
    <source>
        <dbReference type="SAM" id="Phobius"/>
    </source>
</evidence>
<dbReference type="EMBL" id="JAKUCV010004467">
    <property type="protein sequence ID" value="KAJ4835281.1"/>
    <property type="molecule type" value="Genomic_DNA"/>
</dbReference>
<reference evidence="5" key="2">
    <citation type="journal article" date="2023" name="Plants (Basel)">
        <title>Annotation of the Turnera subulata (Passifloraceae) Draft Genome Reveals the S-Locus Evolved after the Divergence of Turneroideae from Passifloroideae in a Stepwise Manner.</title>
        <authorList>
            <person name="Henning P.M."/>
            <person name="Roalson E.H."/>
            <person name="Mir W."/>
            <person name="McCubbin A.G."/>
            <person name="Shore J.S."/>
        </authorList>
    </citation>
    <scope>NUCLEOTIDE SEQUENCE</scope>
    <source>
        <strain evidence="5">F60SS</strain>
    </source>
</reference>
<proteinExistence type="predicted"/>
<dbReference type="PANTHER" id="PTHR47364">
    <property type="entry name" value="CYSTEINE PROTEINASE INHIBITOR 5"/>
    <property type="match status" value="1"/>
</dbReference>
<dbReference type="OrthoDB" id="2016588at2759"/>
<keyword evidence="3" id="KW-1133">Transmembrane helix</keyword>
<evidence type="ECO:0000256" key="2">
    <source>
        <dbReference type="ARBA" id="ARBA00022704"/>
    </source>
</evidence>
<keyword evidence="2" id="KW-0789">Thiol protease inhibitor</keyword>
<dbReference type="CDD" id="cd00042">
    <property type="entry name" value="CY"/>
    <property type="match status" value="1"/>
</dbReference>
<evidence type="ECO:0000256" key="1">
    <source>
        <dbReference type="ARBA" id="ARBA00022690"/>
    </source>
</evidence>
<evidence type="ECO:0000313" key="5">
    <source>
        <dbReference type="EMBL" id="KAJ4835281.1"/>
    </source>
</evidence>
<evidence type="ECO:0000259" key="4">
    <source>
        <dbReference type="SMART" id="SM00043"/>
    </source>
</evidence>
<accession>A0A9Q0FRV4</accession>
<dbReference type="Gene3D" id="3.10.450.10">
    <property type="match status" value="1"/>
</dbReference>
<name>A0A9Q0FRV4_9ROSI</name>
<protein>
    <recommendedName>
        <fullName evidence="4">Cystatin domain-containing protein</fullName>
    </recommendedName>
</protein>
<dbReference type="SUPFAM" id="SSF54403">
    <property type="entry name" value="Cystatin/monellin"/>
    <property type="match status" value="1"/>
</dbReference>
<dbReference type="Proteomes" id="UP001141552">
    <property type="component" value="Unassembled WGS sequence"/>
</dbReference>